<name>A0A1I8A1X1_9BILA</name>
<keyword evidence="1" id="KW-1185">Reference proteome</keyword>
<accession>A0A1I8A1X1</accession>
<organism evidence="1 2">
    <name type="scientific">Steinernema glaseri</name>
    <dbReference type="NCBI Taxonomy" id="37863"/>
    <lineage>
        <taxon>Eukaryota</taxon>
        <taxon>Metazoa</taxon>
        <taxon>Ecdysozoa</taxon>
        <taxon>Nematoda</taxon>
        <taxon>Chromadorea</taxon>
        <taxon>Rhabditida</taxon>
        <taxon>Tylenchina</taxon>
        <taxon>Panagrolaimomorpha</taxon>
        <taxon>Strongyloidoidea</taxon>
        <taxon>Steinernematidae</taxon>
        <taxon>Steinernema</taxon>
    </lineage>
</organism>
<dbReference type="AlphaFoldDB" id="A0A1I8A1X1"/>
<sequence length="207" mass="22949">MHDTSDKGIFLVTSRVHHRASFGPTGSSDSLLHSLQYRVQITPFPERSSSSSLTESRLLLSLTVTVPLSCPLKFQDSFIDSTATEVVDPTKARPSGDPTNCFLSPPAIPRRLVAKRDRRRLLRIVLDGAKFLKTVASGKVVEKDGFNVYSRHIQRSPASLLVVSKTLPIWIPRTEMSKTQAPSAEHLHVLFERPADASRSCSPFNEN</sequence>
<protein>
    <submittedName>
        <fullName evidence="2">Uncharacterized protein</fullName>
    </submittedName>
</protein>
<reference evidence="2" key="1">
    <citation type="submission" date="2016-11" db="UniProtKB">
        <authorList>
            <consortium name="WormBaseParasite"/>
        </authorList>
    </citation>
    <scope>IDENTIFICATION</scope>
</reference>
<evidence type="ECO:0000313" key="1">
    <source>
        <dbReference type="Proteomes" id="UP000095287"/>
    </source>
</evidence>
<evidence type="ECO:0000313" key="2">
    <source>
        <dbReference type="WBParaSite" id="L893_g3219.t1"/>
    </source>
</evidence>
<proteinExistence type="predicted"/>
<dbReference type="WBParaSite" id="L893_g3219.t1">
    <property type="protein sequence ID" value="L893_g3219.t1"/>
    <property type="gene ID" value="L893_g3219"/>
</dbReference>
<dbReference type="Proteomes" id="UP000095287">
    <property type="component" value="Unplaced"/>
</dbReference>